<reference evidence="2 3" key="1">
    <citation type="journal article" date="2019" name="Int. J. Syst. Evol. Microbiol.">
        <title>The Global Catalogue of Microorganisms (GCM) 10K type strain sequencing project: providing services to taxonomists for standard genome sequencing and annotation.</title>
        <authorList>
            <consortium name="The Broad Institute Genomics Platform"/>
            <consortium name="The Broad Institute Genome Sequencing Center for Infectious Disease"/>
            <person name="Wu L."/>
            <person name="Ma J."/>
        </authorList>
    </citation>
    <scope>NUCLEOTIDE SEQUENCE [LARGE SCALE GENOMIC DNA]</scope>
    <source>
        <strain evidence="2 3">DT31</strain>
    </source>
</reference>
<proteinExistence type="predicted"/>
<accession>A0ABD5WIJ5</accession>
<feature type="region of interest" description="Disordered" evidence="1">
    <location>
        <begin position="29"/>
        <end position="57"/>
    </location>
</feature>
<sequence length="57" mass="6319">MVDPSQITSAEDVAEATGQSIETVARGWHEMAKEQPGETDTESESESSDRRRMFSDD</sequence>
<keyword evidence="3" id="KW-1185">Reference proteome</keyword>
<feature type="compositionally biased region" description="Acidic residues" evidence="1">
    <location>
        <begin position="37"/>
        <end position="46"/>
    </location>
</feature>
<evidence type="ECO:0000313" key="2">
    <source>
        <dbReference type="EMBL" id="MFC7070599.1"/>
    </source>
</evidence>
<dbReference type="AlphaFoldDB" id="A0ABD5WIJ5"/>
<dbReference type="Proteomes" id="UP001596461">
    <property type="component" value="Unassembled WGS sequence"/>
</dbReference>
<name>A0ABD5WIJ5_9EURY</name>
<organism evidence="2 3">
    <name type="scientific">Halobaculum lipolyticum</name>
    <dbReference type="NCBI Taxonomy" id="3032001"/>
    <lineage>
        <taxon>Archaea</taxon>
        <taxon>Methanobacteriati</taxon>
        <taxon>Methanobacteriota</taxon>
        <taxon>Stenosarchaea group</taxon>
        <taxon>Halobacteria</taxon>
        <taxon>Halobacteriales</taxon>
        <taxon>Haloferacaceae</taxon>
        <taxon>Halobaculum</taxon>
    </lineage>
</organism>
<feature type="compositionally biased region" description="Basic and acidic residues" evidence="1">
    <location>
        <begin position="47"/>
        <end position="57"/>
    </location>
</feature>
<dbReference type="EMBL" id="JBHTAH010000012">
    <property type="protein sequence ID" value="MFC7070599.1"/>
    <property type="molecule type" value="Genomic_DNA"/>
</dbReference>
<dbReference type="RefSeq" id="WP_390210824.1">
    <property type="nucleotide sequence ID" value="NZ_JBHTAH010000012.1"/>
</dbReference>
<evidence type="ECO:0000256" key="1">
    <source>
        <dbReference type="SAM" id="MobiDB-lite"/>
    </source>
</evidence>
<evidence type="ECO:0000313" key="3">
    <source>
        <dbReference type="Proteomes" id="UP001596461"/>
    </source>
</evidence>
<protein>
    <submittedName>
        <fullName evidence="2">Uncharacterized protein</fullName>
    </submittedName>
</protein>
<gene>
    <name evidence="2" type="ORF">ACFQL9_13175</name>
</gene>
<comment type="caution">
    <text evidence="2">The sequence shown here is derived from an EMBL/GenBank/DDBJ whole genome shotgun (WGS) entry which is preliminary data.</text>
</comment>